<keyword evidence="2" id="KW-1185">Reference proteome</keyword>
<sequence length="405" mass="44830">MSTADFDRLLTVAACRILERNELVFAPSELTTTQSIDTELLKVAKSMPGSFWRPIYYSGLTPGEPDTFLETLRLESHVYYYGLLLQLHLPYMIRTDDNTEHEYSKITCVNAGREISTRFMAHRTFNPVSSCSRPVDFFALLVAMTLLLAHLDAQHHQEATNFLAHQRLSDRALLVQVLERMDVLSNIYADSITEKSARLVRRLLDIEADAAEGSTYTARSLTRNDSVQEGEGEGEELRLHIPYLGIVKIARQGPVSRESLQGRIVSRPDRPSQLEHGRAPFAASNDECLSLLNTSPSNTQPLGHLIDVVPGSTFPESLLAPEPPNEQLQAPGHDLTMLLHPSSDPGEISLQTAAGLSPLAASVDDWTFQGVDTAFFDSLMRGSFCVDTAGMEQELIDDSLSSSRT</sequence>
<comment type="caution">
    <text evidence="1">The sequence shown here is derived from an EMBL/GenBank/DDBJ whole genome shotgun (WGS) entry which is preliminary data.</text>
</comment>
<evidence type="ECO:0000313" key="2">
    <source>
        <dbReference type="Proteomes" id="UP001186974"/>
    </source>
</evidence>
<accession>A0ACC3D6U6</accession>
<organism evidence="1 2">
    <name type="scientific">Coniosporium uncinatum</name>
    <dbReference type="NCBI Taxonomy" id="93489"/>
    <lineage>
        <taxon>Eukaryota</taxon>
        <taxon>Fungi</taxon>
        <taxon>Dikarya</taxon>
        <taxon>Ascomycota</taxon>
        <taxon>Pezizomycotina</taxon>
        <taxon>Dothideomycetes</taxon>
        <taxon>Dothideomycetes incertae sedis</taxon>
        <taxon>Coniosporium</taxon>
    </lineage>
</organism>
<evidence type="ECO:0000313" key="1">
    <source>
        <dbReference type="EMBL" id="KAK3062609.1"/>
    </source>
</evidence>
<name>A0ACC3D6U6_9PEZI</name>
<protein>
    <submittedName>
        <fullName evidence="1">Uncharacterized protein</fullName>
    </submittedName>
</protein>
<dbReference type="EMBL" id="JAWDJW010007206">
    <property type="protein sequence ID" value="KAK3062609.1"/>
    <property type="molecule type" value="Genomic_DNA"/>
</dbReference>
<reference evidence="1" key="1">
    <citation type="submission" date="2024-09" db="EMBL/GenBank/DDBJ databases">
        <title>Black Yeasts Isolated from many extreme environments.</title>
        <authorList>
            <person name="Coleine C."/>
            <person name="Stajich J.E."/>
            <person name="Selbmann L."/>
        </authorList>
    </citation>
    <scope>NUCLEOTIDE SEQUENCE</scope>
    <source>
        <strain evidence="1">CCFEE 5737</strain>
    </source>
</reference>
<gene>
    <name evidence="1" type="ORF">LTS18_003703</name>
</gene>
<dbReference type="Proteomes" id="UP001186974">
    <property type="component" value="Unassembled WGS sequence"/>
</dbReference>
<proteinExistence type="predicted"/>